<name>A0AAD9B6V4_DISEL</name>
<dbReference type="GO" id="GO:0051017">
    <property type="term" value="P:actin filament bundle assembly"/>
    <property type="evidence" value="ECO:0007669"/>
    <property type="project" value="TreeGrafter"/>
</dbReference>
<feature type="domain" description="IMD" evidence="5">
    <location>
        <begin position="1"/>
        <end position="209"/>
    </location>
</feature>
<dbReference type="GO" id="GO:0005829">
    <property type="term" value="C:cytosol"/>
    <property type="evidence" value="ECO:0007669"/>
    <property type="project" value="TreeGrafter"/>
</dbReference>
<dbReference type="GO" id="GO:0030838">
    <property type="term" value="P:positive regulation of actin filament polymerization"/>
    <property type="evidence" value="ECO:0007669"/>
    <property type="project" value="TreeGrafter"/>
</dbReference>
<evidence type="ECO:0000256" key="1">
    <source>
        <dbReference type="ARBA" id="ARBA00022443"/>
    </source>
</evidence>
<dbReference type="InterPro" id="IPR027267">
    <property type="entry name" value="AH/BAR_dom_sf"/>
</dbReference>
<comment type="caution">
    <text evidence="6">The sequence shown here is derived from an EMBL/GenBank/DDBJ whole genome shotgun (WGS) entry which is preliminary data.</text>
</comment>
<feature type="compositionally biased region" description="Low complexity" evidence="3">
    <location>
        <begin position="260"/>
        <end position="278"/>
    </location>
</feature>
<dbReference type="InterPro" id="IPR001452">
    <property type="entry name" value="SH3_domain"/>
</dbReference>
<dbReference type="AlphaFoldDB" id="A0AAD9B6V4"/>
<dbReference type="GO" id="GO:0007009">
    <property type="term" value="P:plasma membrane organization"/>
    <property type="evidence" value="ECO:0007669"/>
    <property type="project" value="InterPro"/>
</dbReference>
<feature type="region of interest" description="Disordered" evidence="3">
    <location>
        <begin position="334"/>
        <end position="439"/>
    </location>
</feature>
<dbReference type="Pfam" id="PF08397">
    <property type="entry name" value="IMD"/>
    <property type="match status" value="1"/>
</dbReference>
<feature type="compositionally biased region" description="Polar residues" evidence="3">
    <location>
        <begin position="343"/>
        <end position="354"/>
    </location>
</feature>
<dbReference type="PROSITE" id="PS50002">
    <property type="entry name" value="SH3"/>
    <property type="match status" value="1"/>
</dbReference>
<evidence type="ECO:0000259" key="5">
    <source>
        <dbReference type="PROSITE" id="PS51338"/>
    </source>
</evidence>
<dbReference type="InterPro" id="IPR027681">
    <property type="entry name" value="IRSp53/IRTKS/Pinkbar"/>
</dbReference>
<dbReference type="SMART" id="SM00326">
    <property type="entry name" value="SH3"/>
    <property type="match status" value="1"/>
</dbReference>
<dbReference type="GO" id="GO:0005654">
    <property type="term" value="C:nucleoplasm"/>
    <property type="evidence" value="ECO:0007669"/>
    <property type="project" value="TreeGrafter"/>
</dbReference>
<keyword evidence="1 2" id="KW-0728">SH3 domain</keyword>
<dbReference type="SUPFAM" id="SSF50044">
    <property type="entry name" value="SH3-domain"/>
    <property type="match status" value="1"/>
</dbReference>
<feature type="compositionally biased region" description="Pro residues" evidence="3">
    <location>
        <begin position="364"/>
        <end position="373"/>
    </location>
</feature>
<evidence type="ECO:0000313" key="6">
    <source>
        <dbReference type="EMBL" id="KAK1878355.1"/>
    </source>
</evidence>
<dbReference type="PANTHER" id="PTHR14206">
    <property type="entry name" value="BRAIN-SPECIFIC ANGIOGENESIS INHIBITOR 1-ASSOCIATED PROTEIN 2"/>
    <property type="match status" value="1"/>
</dbReference>
<proteinExistence type="predicted"/>
<feature type="region of interest" description="Disordered" evidence="3">
    <location>
        <begin position="255"/>
        <end position="297"/>
    </location>
</feature>
<dbReference type="InterPro" id="IPR013606">
    <property type="entry name" value="I-BAR_dom"/>
</dbReference>
<protein>
    <submittedName>
        <fullName evidence="6">Brain-specific angiogenesis inhibitor 1-associated protein 2-like protein 2</fullName>
    </submittedName>
</protein>
<dbReference type="SUPFAM" id="SSF103657">
    <property type="entry name" value="BAR/IMD domain-like"/>
    <property type="match status" value="1"/>
</dbReference>
<dbReference type="PROSITE" id="PS51338">
    <property type="entry name" value="IMD"/>
    <property type="match status" value="1"/>
</dbReference>
<feature type="domain" description="SH3" evidence="4">
    <location>
        <begin position="274"/>
        <end position="338"/>
    </location>
</feature>
<dbReference type="Pfam" id="PF14604">
    <property type="entry name" value="SH3_9"/>
    <property type="match status" value="1"/>
</dbReference>
<evidence type="ECO:0000313" key="7">
    <source>
        <dbReference type="Proteomes" id="UP001228049"/>
    </source>
</evidence>
<reference evidence="6" key="1">
    <citation type="submission" date="2023-04" db="EMBL/GenBank/DDBJ databases">
        <title>Chromosome-level genome of Chaenocephalus aceratus.</title>
        <authorList>
            <person name="Park H."/>
        </authorList>
    </citation>
    <scope>NUCLEOTIDE SEQUENCE</scope>
    <source>
        <strain evidence="6">DE</strain>
        <tissue evidence="6">Muscle</tissue>
    </source>
</reference>
<evidence type="ECO:0000256" key="2">
    <source>
        <dbReference type="PROSITE-ProRule" id="PRU00192"/>
    </source>
</evidence>
<feature type="compositionally biased region" description="Basic and acidic residues" evidence="3">
    <location>
        <begin position="388"/>
        <end position="400"/>
    </location>
</feature>
<dbReference type="GO" id="GO:0051764">
    <property type="term" value="P:actin crosslink formation"/>
    <property type="evidence" value="ECO:0007669"/>
    <property type="project" value="TreeGrafter"/>
</dbReference>
<evidence type="ECO:0000256" key="3">
    <source>
        <dbReference type="SAM" id="MobiDB-lite"/>
    </source>
</evidence>
<keyword evidence="7" id="KW-1185">Reference proteome</keyword>
<dbReference type="Proteomes" id="UP001228049">
    <property type="component" value="Unassembled WGS sequence"/>
</dbReference>
<gene>
    <name evidence="6" type="ORF">KUDE01_003661</name>
</gene>
<dbReference type="Gene3D" id="1.20.1270.60">
    <property type="entry name" value="Arfaptin homology (AH) domain/BAR domain"/>
    <property type="match status" value="1"/>
</dbReference>
<dbReference type="PANTHER" id="PTHR14206:SF5">
    <property type="entry name" value="BRAIN-SPECIFIC ANGIOGENESIS INHIBITOR 1-ASSOCIATED PROTEIN 2-LIKE PROTEIN 2"/>
    <property type="match status" value="1"/>
</dbReference>
<evidence type="ECO:0000259" key="4">
    <source>
        <dbReference type="PROSITE" id="PS50002"/>
    </source>
</evidence>
<sequence length="439" mass="49371">MSGMNSDQLYRSTMGIYSVSNRYSVWRLKLDNKLTYDVLKITTGSLMDDFNPSLQKLVSLGNSYVQAFQNLAVTSESYFSALSQIGERAFHTISSRSLGDVLIQISESQRRLTVELDGVFRWFTMEVLQEMDNNVRQDRTYISDSRKHYEMEVHNQAVSMDRQLRRGANQDCSEYVQFLRESHSEALKEEERRYRFLSEKHCGLIQSIAHLMNKRADAWTEEVGATRGPESRRPTSVENLMSMKEDMRKIREELPLGKIPSRAPSPVGSVSRSAGGRSTRARVAHQPSSSNPTLLPFSRGETISVLVQQPRNGWLYGCADSSSRQGWFPASYVEQVDDPPTAPSSGNSMSNLLDQSGGSSYSGAPPPPPPPPSSSNKQYEMRPITPTPDKRAESNSEKKRSNPHASQPQLFPRGTNPFATIKLKPTSTDDRSAPRVHRR</sequence>
<dbReference type="EMBL" id="JASDAP010000027">
    <property type="protein sequence ID" value="KAK1878355.1"/>
    <property type="molecule type" value="Genomic_DNA"/>
</dbReference>
<organism evidence="6 7">
    <name type="scientific">Dissostichus eleginoides</name>
    <name type="common">Patagonian toothfish</name>
    <name type="synonym">Dissostichus amissus</name>
    <dbReference type="NCBI Taxonomy" id="100907"/>
    <lineage>
        <taxon>Eukaryota</taxon>
        <taxon>Metazoa</taxon>
        <taxon>Chordata</taxon>
        <taxon>Craniata</taxon>
        <taxon>Vertebrata</taxon>
        <taxon>Euteleostomi</taxon>
        <taxon>Actinopterygii</taxon>
        <taxon>Neopterygii</taxon>
        <taxon>Teleostei</taxon>
        <taxon>Neoteleostei</taxon>
        <taxon>Acanthomorphata</taxon>
        <taxon>Eupercaria</taxon>
        <taxon>Perciformes</taxon>
        <taxon>Notothenioidei</taxon>
        <taxon>Nototheniidae</taxon>
        <taxon>Dissostichus</taxon>
    </lineage>
</organism>
<accession>A0AAD9B6V4</accession>
<dbReference type="Gene3D" id="2.30.30.40">
    <property type="entry name" value="SH3 Domains"/>
    <property type="match status" value="1"/>
</dbReference>
<dbReference type="InterPro" id="IPR036028">
    <property type="entry name" value="SH3-like_dom_sf"/>
</dbReference>